<dbReference type="InterPro" id="IPR031338">
    <property type="entry name" value="KDPG/KHG_AS_2"/>
</dbReference>
<dbReference type="PANTHER" id="PTHR30246">
    <property type="entry name" value="2-KETO-3-DEOXY-6-PHOSPHOGLUCONATE ALDOLASE"/>
    <property type="match status" value="1"/>
</dbReference>
<evidence type="ECO:0000256" key="1">
    <source>
        <dbReference type="ARBA" id="ARBA00004761"/>
    </source>
</evidence>
<dbReference type="PANTHER" id="PTHR30246:SF1">
    <property type="entry name" value="2-DEHYDRO-3-DEOXY-6-PHOSPHOGALACTONATE ALDOLASE-RELATED"/>
    <property type="match status" value="1"/>
</dbReference>
<organism evidence="6 7">
    <name type="scientific">Micromonospora craterilacus</name>
    <dbReference type="NCBI Taxonomy" id="1655439"/>
    <lineage>
        <taxon>Bacteria</taxon>
        <taxon>Bacillati</taxon>
        <taxon>Actinomycetota</taxon>
        <taxon>Actinomycetes</taxon>
        <taxon>Micromonosporales</taxon>
        <taxon>Micromonosporaceae</taxon>
        <taxon>Micromonospora</taxon>
    </lineage>
</organism>
<dbReference type="Pfam" id="PF01081">
    <property type="entry name" value="Aldolase"/>
    <property type="match status" value="1"/>
</dbReference>
<dbReference type="CDD" id="cd00452">
    <property type="entry name" value="KDPG_aldolase"/>
    <property type="match status" value="1"/>
</dbReference>
<dbReference type="InterPro" id="IPR013785">
    <property type="entry name" value="Aldolase_TIM"/>
</dbReference>
<accession>A0A2W2E1F7</accession>
<dbReference type="SUPFAM" id="SSF51569">
    <property type="entry name" value="Aldolase"/>
    <property type="match status" value="1"/>
</dbReference>
<dbReference type="Gene3D" id="3.20.20.70">
    <property type="entry name" value="Aldolase class I"/>
    <property type="match status" value="1"/>
</dbReference>
<name>A0A2W2E1F7_9ACTN</name>
<proteinExistence type="inferred from homology"/>
<comment type="pathway">
    <text evidence="1">Carbohydrate acid metabolism.</text>
</comment>
<evidence type="ECO:0000313" key="6">
    <source>
        <dbReference type="EMBL" id="PZG18066.1"/>
    </source>
</evidence>
<evidence type="ECO:0000313" key="7">
    <source>
        <dbReference type="Proteomes" id="UP000248924"/>
    </source>
</evidence>
<comment type="similarity">
    <text evidence="2">Belongs to the KHG/KDPG aldolase family.</text>
</comment>
<comment type="caution">
    <text evidence="6">The sequence shown here is derived from an EMBL/GenBank/DDBJ whole genome shotgun (WGS) entry which is preliminary data.</text>
</comment>
<protein>
    <submittedName>
        <fullName evidence="6">Aldolase</fullName>
    </submittedName>
</protein>
<dbReference type="GO" id="GO:0016829">
    <property type="term" value="F:lyase activity"/>
    <property type="evidence" value="ECO:0007669"/>
    <property type="project" value="UniProtKB-KW"/>
</dbReference>
<comment type="subunit">
    <text evidence="3">Homotrimer.</text>
</comment>
<gene>
    <name evidence="6" type="ORF">C1I95_14330</name>
</gene>
<evidence type="ECO:0000256" key="2">
    <source>
        <dbReference type="ARBA" id="ARBA00006906"/>
    </source>
</evidence>
<dbReference type="OrthoDB" id="9805177at2"/>
<dbReference type="Proteomes" id="UP000248924">
    <property type="component" value="Unassembled WGS sequence"/>
</dbReference>
<keyword evidence="5" id="KW-0119">Carbohydrate metabolism</keyword>
<evidence type="ECO:0000256" key="5">
    <source>
        <dbReference type="ARBA" id="ARBA00023277"/>
    </source>
</evidence>
<keyword evidence="4" id="KW-0456">Lyase</keyword>
<evidence type="ECO:0000256" key="4">
    <source>
        <dbReference type="ARBA" id="ARBA00023239"/>
    </source>
</evidence>
<reference evidence="6 7" key="1">
    <citation type="submission" date="2018-01" db="EMBL/GenBank/DDBJ databases">
        <title>Draft genome sequence of Jishengella sp. NA12.</title>
        <authorList>
            <person name="Sahin N."/>
            <person name="Ay H."/>
            <person name="Saygin H."/>
        </authorList>
    </citation>
    <scope>NUCLEOTIDE SEQUENCE [LARGE SCALE GENOMIC DNA]</scope>
    <source>
        <strain evidence="6 7">NA12</strain>
    </source>
</reference>
<evidence type="ECO:0000256" key="3">
    <source>
        <dbReference type="ARBA" id="ARBA00011233"/>
    </source>
</evidence>
<dbReference type="PROSITE" id="PS00160">
    <property type="entry name" value="ALDOLASE_KDPG_KHG_2"/>
    <property type="match status" value="1"/>
</dbReference>
<dbReference type="EMBL" id="POTY01000077">
    <property type="protein sequence ID" value="PZG18066.1"/>
    <property type="molecule type" value="Genomic_DNA"/>
</dbReference>
<keyword evidence="7" id="KW-1185">Reference proteome</keyword>
<dbReference type="AlphaFoldDB" id="A0A2W2E1F7"/>
<sequence>MVIMTINLAAELAATRLMAVIRGTDTAAAIATGIALLTEGVSIVEVALTTPDACAAIEAIRAAAPAGSLVGAGTVLTTADVADVAAAGAQFVVTPAVVESIAESARRGLPVAAGALTPTEAYTAVQLGASAIKLFPSSVGGPAYLKAVRDPFPDIPFVAVGGVGLADLPGYFAAGAIAVGVGGPLVGDAASGGDLDALRARARAYVAATGGVQRS</sequence>
<dbReference type="InterPro" id="IPR000887">
    <property type="entry name" value="Aldlse_KDPG_KHG"/>
</dbReference>